<sequence>MRLQAVIIVARIVVFLLPMSFAAAQEGGPGSIRVSPNQMSQEEMSQDEVSQDEVSTDAASPGDVPAEAEDAVLAAQQQALQLRAQALQNQINDLSFELDSYNPALIELQGDLGRTWLELEQFELAHGVLEQAMQLVRVNDGLYGERQVALLKSLVQANLGRQAWEQVDIYAHLLFDLQDRQHEASSVAYGEALLAFSDWRLEASRHNLLIRPGSTQAVQMLQDLQKQHETALAFARERQDVGQQWSLLYAMAATEVEMARQYNYQSLSDFNTPAPRYVSQTVCRTVPNGNGGFQRVCWQERVSNPDYMYSANNQRRTQAERARIDLQAIVREMEALLAENPEFASAHANETGQGLQNIEQALKELQRNARRSVLQRW</sequence>
<feature type="compositionally biased region" description="Acidic residues" evidence="2">
    <location>
        <begin position="44"/>
        <end position="55"/>
    </location>
</feature>
<accession>A0A0F9WIE1</accession>
<feature type="compositionally biased region" description="Polar residues" evidence="2">
    <location>
        <begin position="34"/>
        <end position="43"/>
    </location>
</feature>
<dbReference type="EMBL" id="LAZR01000001">
    <property type="protein sequence ID" value="KKO12278.1"/>
    <property type="molecule type" value="Genomic_DNA"/>
</dbReference>
<proteinExistence type="predicted"/>
<organism evidence="3">
    <name type="scientific">marine sediment metagenome</name>
    <dbReference type="NCBI Taxonomy" id="412755"/>
    <lineage>
        <taxon>unclassified sequences</taxon>
        <taxon>metagenomes</taxon>
        <taxon>ecological metagenomes</taxon>
    </lineage>
</organism>
<reference evidence="3" key="1">
    <citation type="journal article" date="2015" name="Nature">
        <title>Complex archaea that bridge the gap between prokaryotes and eukaryotes.</title>
        <authorList>
            <person name="Spang A."/>
            <person name="Saw J.H."/>
            <person name="Jorgensen S.L."/>
            <person name="Zaremba-Niedzwiedzka K."/>
            <person name="Martijn J."/>
            <person name="Lind A.E."/>
            <person name="van Eijk R."/>
            <person name="Schleper C."/>
            <person name="Guy L."/>
            <person name="Ettema T.J."/>
        </authorList>
    </citation>
    <scope>NUCLEOTIDE SEQUENCE</scope>
</reference>
<dbReference type="AlphaFoldDB" id="A0A0F9WIE1"/>
<evidence type="ECO:0000313" key="3">
    <source>
        <dbReference type="EMBL" id="KKO12278.1"/>
    </source>
</evidence>
<evidence type="ECO:0000256" key="1">
    <source>
        <dbReference type="SAM" id="Coils"/>
    </source>
</evidence>
<comment type="caution">
    <text evidence="3">The sequence shown here is derived from an EMBL/GenBank/DDBJ whole genome shotgun (WGS) entry which is preliminary data.</text>
</comment>
<feature type="region of interest" description="Disordered" evidence="2">
    <location>
        <begin position="27"/>
        <end position="63"/>
    </location>
</feature>
<gene>
    <name evidence="3" type="ORF">LCGC14_0002880</name>
</gene>
<protein>
    <submittedName>
        <fullName evidence="3">Uncharacterized protein</fullName>
    </submittedName>
</protein>
<name>A0A0F9WIE1_9ZZZZ</name>
<feature type="coiled-coil region" evidence="1">
    <location>
        <begin position="319"/>
        <end position="375"/>
    </location>
</feature>
<keyword evidence="1" id="KW-0175">Coiled coil</keyword>
<evidence type="ECO:0000256" key="2">
    <source>
        <dbReference type="SAM" id="MobiDB-lite"/>
    </source>
</evidence>